<proteinExistence type="predicted"/>
<accession>A0A1K2HVD0</accession>
<organism evidence="2 3">
    <name type="scientific">Devosia enhydra</name>
    <dbReference type="NCBI Taxonomy" id="665118"/>
    <lineage>
        <taxon>Bacteria</taxon>
        <taxon>Pseudomonadati</taxon>
        <taxon>Pseudomonadota</taxon>
        <taxon>Alphaproteobacteria</taxon>
        <taxon>Hyphomicrobiales</taxon>
        <taxon>Devosiaceae</taxon>
        <taxon>Devosia</taxon>
    </lineage>
</organism>
<feature type="transmembrane region" description="Helical" evidence="1">
    <location>
        <begin position="49"/>
        <end position="71"/>
    </location>
</feature>
<keyword evidence="1" id="KW-0472">Membrane</keyword>
<dbReference type="RefSeq" id="WP_072339819.1">
    <property type="nucleotide sequence ID" value="NZ_FPKU01000001.1"/>
</dbReference>
<dbReference type="STRING" id="665118.SAMN02983003_1172"/>
<dbReference type="AlphaFoldDB" id="A0A1K2HVD0"/>
<keyword evidence="1" id="KW-1133">Transmembrane helix</keyword>
<evidence type="ECO:0000256" key="1">
    <source>
        <dbReference type="SAM" id="Phobius"/>
    </source>
</evidence>
<keyword evidence="3" id="KW-1185">Reference proteome</keyword>
<keyword evidence="1" id="KW-0812">Transmembrane</keyword>
<protein>
    <submittedName>
        <fullName evidence="2">Predicted secreted protein</fullName>
    </submittedName>
</protein>
<feature type="transmembrane region" description="Helical" evidence="1">
    <location>
        <begin position="7"/>
        <end position="26"/>
    </location>
</feature>
<sequence>MQIGSLIAIYFVVWWLTLFMVLPFGARSQVDAGQVIRGSEPGAPAVLRLWPKLLVTSVLAALIMALLMWGLSNPLLRQYWS</sequence>
<dbReference type="EMBL" id="FPKU01000001">
    <property type="protein sequence ID" value="SFZ82606.1"/>
    <property type="molecule type" value="Genomic_DNA"/>
</dbReference>
<evidence type="ECO:0000313" key="3">
    <source>
        <dbReference type="Proteomes" id="UP000183447"/>
    </source>
</evidence>
<dbReference type="Proteomes" id="UP000183447">
    <property type="component" value="Unassembled WGS sequence"/>
</dbReference>
<name>A0A1K2HVD0_9HYPH</name>
<gene>
    <name evidence="2" type="ORF">SAMN02983003_1172</name>
</gene>
<dbReference type="InterPro" id="IPR009935">
    <property type="entry name" value="DUF1467"/>
</dbReference>
<dbReference type="OrthoDB" id="9804637at2"/>
<dbReference type="Pfam" id="PF07330">
    <property type="entry name" value="DUF1467"/>
    <property type="match status" value="1"/>
</dbReference>
<reference evidence="2 3" key="1">
    <citation type="submission" date="2016-11" db="EMBL/GenBank/DDBJ databases">
        <authorList>
            <person name="Jaros S."/>
            <person name="Januszkiewicz K."/>
            <person name="Wedrychowicz H."/>
        </authorList>
    </citation>
    <scope>NUCLEOTIDE SEQUENCE [LARGE SCALE GENOMIC DNA]</scope>
    <source>
        <strain evidence="2 3">ATCC 23634</strain>
    </source>
</reference>
<evidence type="ECO:0000313" key="2">
    <source>
        <dbReference type="EMBL" id="SFZ82606.1"/>
    </source>
</evidence>